<dbReference type="CDD" id="cd08023">
    <property type="entry name" value="GH16_laminarinase_like"/>
    <property type="match status" value="1"/>
</dbReference>
<evidence type="ECO:0000256" key="1">
    <source>
        <dbReference type="ARBA" id="ARBA00006865"/>
    </source>
</evidence>
<dbReference type="Pfam" id="PF00722">
    <property type="entry name" value="Glyco_hydro_16"/>
    <property type="match status" value="1"/>
</dbReference>
<comment type="caution">
    <text evidence="5">The sequence shown here is derived from an EMBL/GenBank/DDBJ whole genome shotgun (WGS) entry which is preliminary data.</text>
</comment>
<dbReference type="InterPro" id="IPR050546">
    <property type="entry name" value="Glycosyl_Hydrlase_16"/>
</dbReference>
<comment type="similarity">
    <text evidence="1">Belongs to the glycosyl hydrolase 16 family.</text>
</comment>
<dbReference type="PANTHER" id="PTHR10963:SF55">
    <property type="entry name" value="GLYCOSIDE HYDROLASE FAMILY 16 PROTEIN"/>
    <property type="match status" value="1"/>
</dbReference>
<dbReference type="InterPro" id="IPR000757">
    <property type="entry name" value="Beta-glucanase-like"/>
</dbReference>
<dbReference type="EMBL" id="JASVDS010000002">
    <property type="protein sequence ID" value="MDL5031798.1"/>
    <property type="molecule type" value="Genomic_DNA"/>
</dbReference>
<dbReference type="Gene3D" id="2.60.120.200">
    <property type="match status" value="1"/>
</dbReference>
<evidence type="ECO:0000313" key="6">
    <source>
        <dbReference type="Proteomes" id="UP001238603"/>
    </source>
</evidence>
<evidence type="ECO:0000259" key="4">
    <source>
        <dbReference type="PROSITE" id="PS51762"/>
    </source>
</evidence>
<dbReference type="SUPFAM" id="SSF49899">
    <property type="entry name" value="Concanavalin A-like lectins/glucanases"/>
    <property type="match status" value="1"/>
</dbReference>
<evidence type="ECO:0000256" key="2">
    <source>
        <dbReference type="SAM" id="MobiDB-lite"/>
    </source>
</evidence>
<keyword evidence="5" id="KW-0378">Hydrolase</keyword>
<proteinExistence type="inferred from homology"/>
<dbReference type="RefSeq" id="WP_285981911.1">
    <property type="nucleotide sequence ID" value="NZ_JASVDS010000002.1"/>
</dbReference>
<keyword evidence="3" id="KW-0732">Signal</keyword>
<organism evidence="5 6">
    <name type="scientific">Roseateles subflavus</name>
    <dbReference type="NCBI Taxonomy" id="3053353"/>
    <lineage>
        <taxon>Bacteria</taxon>
        <taxon>Pseudomonadati</taxon>
        <taxon>Pseudomonadota</taxon>
        <taxon>Betaproteobacteria</taxon>
        <taxon>Burkholderiales</taxon>
        <taxon>Sphaerotilaceae</taxon>
        <taxon>Roseateles</taxon>
    </lineage>
</organism>
<feature type="region of interest" description="Disordered" evidence="2">
    <location>
        <begin position="33"/>
        <end position="54"/>
    </location>
</feature>
<dbReference type="GO" id="GO:0016787">
    <property type="term" value="F:hydrolase activity"/>
    <property type="evidence" value="ECO:0007669"/>
    <property type="project" value="UniProtKB-KW"/>
</dbReference>
<dbReference type="Proteomes" id="UP001238603">
    <property type="component" value="Unassembled WGS sequence"/>
</dbReference>
<keyword evidence="6" id="KW-1185">Reference proteome</keyword>
<dbReference type="InterPro" id="IPR013320">
    <property type="entry name" value="ConA-like_dom_sf"/>
</dbReference>
<name>A0ABT7LG11_9BURK</name>
<protein>
    <submittedName>
        <fullName evidence="5">Glycoside hydrolase family 16 protein</fullName>
    </submittedName>
</protein>
<gene>
    <name evidence="5" type="ORF">QRD43_07745</name>
</gene>
<evidence type="ECO:0000313" key="5">
    <source>
        <dbReference type="EMBL" id="MDL5031798.1"/>
    </source>
</evidence>
<feature type="compositionally biased region" description="Pro residues" evidence="2">
    <location>
        <begin position="111"/>
        <end position="128"/>
    </location>
</feature>
<feature type="signal peptide" evidence="3">
    <location>
        <begin position="1"/>
        <end position="29"/>
    </location>
</feature>
<feature type="region of interest" description="Disordered" evidence="2">
    <location>
        <begin position="105"/>
        <end position="128"/>
    </location>
</feature>
<feature type="chain" id="PRO_5045330367" evidence="3">
    <location>
        <begin position="30"/>
        <end position="385"/>
    </location>
</feature>
<sequence length="385" mass="40708">MPASPRVLPLPTPFLAACRAALSALFAPADLSDLSGPSARSSPPASTAPTAPMAPMAPMATMAAMACVPESPAGSPTPRRPGMAARALRRWPAIAGLALAACGGGGAPAATPTPAPSIPSTPVPTPIPTPMPTPAPSPLARPADHVLVWSDEFDQPGLPDARRWSYDTGRNASGWFNHELQYYSAARPANSEVRDGRLVITARLESRSDQPDWGGQRYSSARLLTAGTAQWTYGFFEIRAKLPCGRGSWPAIWMLGAEGTWPAQGELDIMEQVGRDPTNVFSTVHTSSGSGGNGKGGAVQVPTACSAFHDYQMLWTPQGLRFGVDGVEHARYDKLGTGPAQWPFDAPQFLILNLAIGGDLGGPVDDGIFPLRYEIEHVRVYQKQP</sequence>
<accession>A0ABT7LG11</accession>
<evidence type="ECO:0000256" key="3">
    <source>
        <dbReference type="SAM" id="SignalP"/>
    </source>
</evidence>
<reference evidence="5 6" key="1">
    <citation type="submission" date="2023-06" db="EMBL/GenBank/DDBJ databases">
        <title>Pelomonas sp. APW6 16S ribosomal RNA gene genome sequencing and assembly.</title>
        <authorList>
            <person name="Woo H."/>
        </authorList>
    </citation>
    <scope>NUCLEOTIDE SEQUENCE [LARGE SCALE GENOMIC DNA]</scope>
    <source>
        <strain evidence="5 6">APW6</strain>
    </source>
</reference>
<feature type="domain" description="GH16" evidence="4">
    <location>
        <begin position="116"/>
        <end position="385"/>
    </location>
</feature>
<dbReference type="PROSITE" id="PS51762">
    <property type="entry name" value="GH16_2"/>
    <property type="match status" value="1"/>
</dbReference>
<dbReference type="PANTHER" id="PTHR10963">
    <property type="entry name" value="GLYCOSYL HYDROLASE-RELATED"/>
    <property type="match status" value="1"/>
</dbReference>
<dbReference type="PROSITE" id="PS51257">
    <property type="entry name" value="PROKAR_LIPOPROTEIN"/>
    <property type="match status" value="1"/>
</dbReference>